<feature type="domain" description="VENN motif-containing" evidence="5">
    <location>
        <begin position="48"/>
        <end position="92"/>
    </location>
</feature>
<keyword evidence="3" id="KW-1266">Target cell cytoplasm</keyword>
<sequence>MLHKISHVAAGCVAGALIKECEASAIGAGVGEFVAELMPAASGNGVYTDAEKEKVLAVGKILAGSVAGIVGYDVNVASNSANTALTNNALSKTEVDVLAQKLKSCNTERECINAINYTIAKSNYNQGLAENCLSLLCSGNLDQAVAGYNQLRALIASGKFSSSELNIMNTLLNNTKSDIAIQINRLPQVQAYLSTPWSPPTNNRLPKLL</sequence>
<dbReference type="InterPro" id="IPR006914">
    <property type="entry name" value="VENN_dom"/>
</dbReference>
<organism evidence="6 7">
    <name type="scientific">Acinetobacter bereziniae</name>
    <name type="common">Acinetobacter genomosp. 10</name>
    <dbReference type="NCBI Taxonomy" id="106648"/>
    <lineage>
        <taxon>Bacteria</taxon>
        <taxon>Pseudomonadati</taxon>
        <taxon>Pseudomonadota</taxon>
        <taxon>Gammaproteobacteria</taxon>
        <taxon>Moraxellales</taxon>
        <taxon>Moraxellaceae</taxon>
        <taxon>Acinetobacter</taxon>
    </lineage>
</organism>
<reference evidence="7" key="1">
    <citation type="journal article" date="2020" name="MBio">
        <title>Horizontal gene transfer to a defensive symbiont with a reduced genome amongst a multipartite beetle microbiome.</title>
        <authorList>
            <person name="Waterworth S.C."/>
            <person name="Florez L.V."/>
            <person name="Rees E.R."/>
            <person name="Hertweck C."/>
            <person name="Kaltenpoth M."/>
            <person name="Kwan J.C."/>
        </authorList>
    </citation>
    <scope>NUCLEOTIDE SEQUENCE [LARGE SCALE GENOMIC DNA]</scope>
</reference>
<keyword evidence="2" id="KW-0800">Toxin</keyword>
<protein>
    <recommendedName>
        <fullName evidence="5">VENN motif-containing domain-containing protein</fullName>
    </recommendedName>
</protein>
<keyword evidence="4" id="KW-0843">Virulence</keyword>
<evidence type="ECO:0000259" key="5">
    <source>
        <dbReference type="Pfam" id="PF04829"/>
    </source>
</evidence>
<comment type="subcellular location">
    <subcellularLocation>
        <location evidence="1">Target cell</location>
        <location evidence="1">Target cell cytoplasm</location>
    </subcellularLocation>
</comment>
<evidence type="ECO:0000256" key="4">
    <source>
        <dbReference type="ARBA" id="ARBA00023026"/>
    </source>
</evidence>
<evidence type="ECO:0000256" key="3">
    <source>
        <dbReference type="ARBA" id="ARBA00022913"/>
    </source>
</evidence>
<evidence type="ECO:0000256" key="1">
    <source>
        <dbReference type="ARBA" id="ARBA00004219"/>
    </source>
</evidence>
<accession>A0A833USU3</accession>
<dbReference type="Proteomes" id="UP000490535">
    <property type="component" value="Unassembled WGS sequence"/>
</dbReference>
<dbReference type="EMBL" id="WNDP01000017">
    <property type="protein sequence ID" value="KAF1026828.1"/>
    <property type="molecule type" value="Genomic_DNA"/>
</dbReference>
<evidence type="ECO:0000313" key="6">
    <source>
        <dbReference type="EMBL" id="KAF1026828.1"/>
    </source>
</evidence>
<dbReference type="AlphaFoldDB" id="A0A833USU3"/>
<comment type="caution">
    <text evidence="6">The sequence shown here is derived from an EMBL/GenBank/DDBJ whole genome shotgun (WGS) entry which is preliminary data.</text>
</comment>
<evidence type="ECO:0000256" key="2">
    <source>
        <dbReference type="ARBA" id="ARBA00022656"/>
    </source>
</evidence>
<name>A0A833USU3_ACIBZ</name>
<proteinExistence type="predicted"/>
<gene>
    <name evidence="6" type="ORF">GAK29_01023</name>
</gene>
<evidence type="ECO:0000313" key="7">
    <source>
        <dbReference type="Proteomes" id="UP000490535"/>
    </source>
</evidence>
<dbReference type="GO" id="GO:0090729">
    <property type="term" value="F:toxin activity"/>
    <property type="evidence" value="ECO:0007669"/>
    <property type="project" value="UniProtKB-KW"/>
</dbReference>
<dbReference type="Pfam" id="PF04829">
    <property type="entry name" value="PT-VENN"/>
    <property type="match status" value="1"/>
</dbReference>